<keyword evidence="4" id="KW-1185">Reference proteome</keyword>
<dbReference type="GO" id="GO:0005737">
    <property type="term" value="C:cytoplasm"/>
    <property type="evidence" value="ECO:0007669"/>
    <property type="project" value="UniProtKB-SubCell"/>
</dbReference>
<accession>A0A0A1MYD7</accession>
<dbReference type="InterPro" id="IPR046404">
    <property type="entry name" value="Adapter_SpxH"/>
</dbReference>
<evidence type="ECO:0000256" key="2">
    <source>
        <dbReference type="HAMAP-Rule" id="MF_02245"/>
    </source>
</evidence>
<evidence type="ECO:0000256" key="1">
    <source>
        <dbReference type="ARBA" id="ARBA00022490"/>
    </source>
</evidence>
<sequence length="287" mass="33425">MNGNQQELSSSNQMDPAFNYMKYVQKPIEMYVFIDPLCSECWALEPYLKKLYVEYGRFFTIKHVISGQLTALNSNGLNKNKQTKQSSFTHFPSNHKEIDYPWVPALAIKAAELQGKKASKQFIRKIQETLFFDKQNICNEDVLLRCASDAALDIEEFQKDLFSNTSKRALQCDLHLAYEMEVDYTPTIVLFNQEVEDEGVKLSGLHPYDIYEFVLKEILQRTPIPSVKPSLIDYLQLQKTVCTKELSVIYDWSIDKTEKELKKLQFQQIVERVPEKNESCWKYLGTL</sequence>
<dbReference type="HAMAP" id="MF_02245">
    <property type="entry name" value="Adapter_SpxH"/>
    <property type="match status" value="1"/>
</dbReference>
<proteinExistence type="inferred from homology"/>
<keyword evidence="1 2" id="KW-0963">Cytoplasm</keyword>
<gene>
    <name evidence="2" type="primary">spxH</name>
    <name evidence="3" type="ORF">BN997_04490</name>
</gene>
<dbReference type="Proteomes" id="UP000040453">
    <property type="component" value="Unassembled WGS sequence"/>
</dbReference>
<comment type="similarity">
    <text evidence="2">Belongs to the SpxH family.</text>
</comment>
<protein>
    <recommendedName>
        <fullName evidence="2">ClpXP adapter protein SpxH</fullName>
    </recommendedName>
</protein>
<comment type="subunit">
    <text evidence="2">Interacts with Spx.</text>
</comment>
<dbReference type="AlphaFoldDB" id="A0A0A1MYD7"/>
<evidence type="ECO:0000313" key="3">
    <source>
        <dbReference type="EMBL" id="CEI84539.1"/>
    </source>
</evidence>
<dbReference type="Gene3D" id="3.40.30.10">
    <property type="entry name" value="Glutaredoxin"/>
    <property type="match status" value="2"/>
</dbReference>
<dbReference type="CDD" id="cd03025">
    <property type="entry name" value="DsbA_FrnE_like"/>
    <property type="match status" value="1"/>
</dbReference>
<comment type="function">
    <text evidence="2">Adapter protein required for efficient degradation of Spx by ClpXP under non-stress conditions. Interaction with Spx stabilizes Spx and exposes the C-terminus of Spx for recognition and proteolysis by ClpXP.</text>
</comment>
<dbReference type="RefSeq" id="WP_042535437.1">
    <property type="nucleotide sequence ID" value="NZ_CAXOIH010000019.1"/>
</dbReference>
<comment type="subcellular location">
    <subcellularLocation>
        <location evidence="2">Cytoplasm</location>
    </subcellularLocation>
</comment>
<dbReference type="InterPro" id="IPR036249">
    <property type="entry name" value="Thioredoxin-like_sf"/>
</dbReference>
<reference evidence="3 4" key="1">
    <citation type="submission" date="2014-11" db="EMBL/GenBank/DDBJ databases">
        <authorList>
            <person name="Urmite Genomes Urmite Genomes"/>
        </authorList>
    </citation>
    <scope>NUCLEOTIDE SEQUENCE [LARGE SCALE GENOMIC DNA]</scope>
    <source>
        <strain evidence="3 4">Oc5</strain>
    </source>
</reference>
<dbReference type="EMBL" id="CDGG01000001">
    <property type="protein sequence ID" value="CEI84539.1"/>
    <property type="molecule type" value="Genomic_DNA"/>
</dbReference>
<dbReference type="SUPFAM" id="SSF52833">
    <property type="entry name" value="Thioredoxin-like"/>
    <property type="match status" value="1"/>
</dbReference>
<name>A0A0A1MYD7_9BACI</name>
<dbReference type="OrthoDB" id="9813770at2"/>
<dbReference type="PANTHER" id="PTHR13887">
    <property type="entry name" value="GLUTATHIONE S-TRANSFERASE KAPPA"/>
    <property type="match status" value="1"/>
</dbReference>
<dbReference type="PANTHER" id="PTHR13887:SF47">
    <property type="entry name" value="CLPXP ADAPTER PROTEIN SPXH"/>
    <property type="match status" value="1"/>
</dbReference>
<dbReference type="Pfam" id="PF13743">
    <property type="entry name" value="Thioredoxin_5"/>
    <property type="match status" value="1"/>
</dbReference>
<organism evidence="3 4">
    <name type="scientific">Oceanobacillus oncorhynchi</name>
    <dbReference type="NCBI Taxonomy" id="545501"/>
    <lineage>
        <taxon>Bacteria</taxon>
        <taxon>Bacillati</taxon>
        <taxon>Bacillota</taxon>
        <taxon>Bacilli</taxon>
        <taxon>Bacillales</taxon>
        <taxon>Bacillaceae</taxon>
        <taxon>Oceanobacillus</taxon>
    </lineage>
</organism>
<evidence type="ECO:0000313" key="4">
    <source>
        <dbReference type="Proteomes" id="UP000040453"/>
    </source>
</evidence>
<dbReference type="STRING" id="545501.BN997_04490"/>